<dbReference type="Pfam" id="PF04055">
    <property type="entry name" value="Radical_SAM"/>
    <property type="match status" value="1"/>
</dbReference>
<evidence type="ECO:0000256" key="6">
    <source>
        <dbReference type="ARBA" id="ARBA00023014"/>
    </source>
</evidence>
<dbReference type="GO" id="GO:0003824">
    <property type="term" value="F:catalytic activity"/>
    <property type="evidence" value="ECO:0007669"/>
    <property type="project" value="InterPro"/>
</dbReference>
<evidence type="ECO:0000313" key="9">
    <source>
        <dbReference type="Proteomes" id="UP000094056"/>
    </source>
</evidence>
<dbReference type="SFLD" id="SFLDG01067">
    <property type="entry name" value="SPASM/twitch_domain_containing"/>
    <property type="match status" value="1"/>
</dbReference>
<keyword evidence="3" id="KW-0949">S-adenosyl-L-methionine</keyword>
<dbReference type="CDD" id="cd01335">
    <property type="entry name" value="Radical_SAM"/>
    <property type="match status" value="1"/>
</dbReference>
<proteinExistence type="predicted"/>
<dbReference type="SFLD" id="SFLDG01386">
    <property type="entry name" value="main_SPASM_domain-containing"/>
    <property type="match status" value="1"/>
</dbReference>
<organism evidence="8 9">
    <name type="scientific">Candidatus Scalindua rubra</name>
    <dbReference type="NCBI Taxonomy" id="1872076"/>
    <lineage>
        <taxon>Bacteria</taxon>
        <taxon>Pseudomonadati</taxon>
        <taxon>Planctomycetota</taxon>
        <taxon>Candidatus Brocadiia</taxon>
        <taxon>Candidatus Brocadiales</taxon>
        <taxon>Candidatus Scalinduaceae</taxon>
        <taxon>Candidatus Scalindua</taxon>
    </lineage>
</organism>
<feature type="domain" description="Radical SAM core" evidence="7">
    <location>
        <begin position="23"/>
        <end position="242"/>
    </location>
</feature>
<dbReference type="Pfam" id="PF13186">
    <property type="entry name" value="SPASM"/>
    <property type="match status" value="1"/>
</dbReference>
<dbReference type="AlphaFoldDB" id="A0A1E3X7P8"/>
<comment type="caution">
    <text evidence="8">The sequence shown here is derived from an EMBL/GenBank/DDBJ whole genome shotgun (WGS) entry which is preliminary data.</text>
</comment>
<dbReference type="GO" id="GO:0051539">
    <property type="term" value="F:4 iron, 4 sulfur cluster binding"/>
    <property type="evidence" value="ECO:0007669"/>
    <property type="project" value="UniProtKB-KW"/>
</dbReference>
<keyword evidence="5" id="KW-0408">Iron</keyword>
<dbReference type="InterPro" id="IPR023885">
    <property type="entry name" value="4Fe4S-binding_SPASM_dom"/>
</dbReference>
<evidence type="ECO:0000259" key="7">
    <source>
        <dbReference type="PROSITE" id="PS51918"/>
    </source>
</evidence>
<dbReference type="PROSITE" id="PS51918">
    <property type="entry name" value="RADICAL_SAM"/>
    <property type="match status" value="1"/>
</dbReference>
<evidence type="ECO:0000256" key="4">
    <source>
        <dbReference type="ARBA" id="ARBA00022723"/>
    </source>
</evidence>
<evidence type="ECO:0000256" key="2">
    <source>
        <dbReference type="ARBA" id="ARBA00022485"/>
    </source>
</evidence>
<dbReference type="SFLD" id="SFLDS00029">
    <property type="entry name" value="Radical_SAM"/>
    <property type="match status" value="1"/>
</dbReference>
<dbReference type="Proteomes" id="UP000094056">
    <property type="component" value="Unassembled WGS sequence"/>
</dbReference>
<dbReference type="PANTHER" id="PTHR11228:SF7">
    <property type="entry name" value="PQQA PEPTIDE CYCLASE"/>
    <property type="match status" value="1"/>
</dbReference>
<keyword evidence="2" id="KW-0004">4Fe-4S</keyword>
<comment type="cofactor">
    <cofactor evidence="1">
        <name>[4Fe-4S] cluster</name>
        <dbReference type="ChEBI" id="CHEBI:49883"/>
    </cofactor>
</comment>
<dbReference type="GO" id="GO:0046872">
    <property type="term" value="F:metal ion binding"/>
    <property type="evidence" value="ECO:0007669"/>
    <property type="project" value="UniProtKB-KW"/>
</dbReference>
<dbReference type="SUPFAM" id="SSF102114">
    <property type="entry name" value="Radical SAM enzymes"/>
    <property type="match status" value="1"/>
</dbReference>
<gene>
    <name evidence="8" type="ORF">SCARUB_03233</name>
</gene>
<dbReference type="InterPro" id="IPR017200">
    <property type="entry name" value="PqqE-like"/>
</dbReference>
<protein>
    <submittedName>
        <fullName evidence="8">MoaA/nirJ/pqqE cofactor biosynthesis protein</fullName>
    </submittedName>
</protein>
<accession>A0A1E3X7P8</accession>
<evidence type="ECO:0000256" key="1">
    <source>
        <dbReference type="ARBA" id="ARBA00001966"/>
    </source>
</evidence>
<dbReference type="CDD" id="cd21123">
    <property type="entry name" value="SPASM_MftC-like"/>
    <property type="match status" value="1"/>
</dbReference>
<dbReference type="SMART" id="SM00729">
    <property type="entry name" value="Elp3"/>
    <property type="match status" value="1"/>
</dbReference>
<dbReference type="InterPro" id="IPR007197">
    <property type="entry name" value="rSAM"/>
</dbReference>
<dbReference type="InterPro" id="IPR013785">
    <property type="entry name" value="Aldolase_TIM"/>
</dbReference>
<evidence type="ECO:0000313" key="8">
    <source>
        <dbReference type="EMBL" id="ODS31653.1"/>
    </source>
</evidence>
<dbReference type="NCBIfam" id="TIGR04085">
    <property type="entry name" value="rSAM_more_4Fe4S"/>
    <property type="match status" value="1"/>
</dbReference>
<dbReference type="Gene3D" id="3.20.20.70">
    <property type="entry name" value="Aldolase class I"/>
    <property type="match status" value="1"/>
</dbReference>
<evidence type="ECO:0000256" key="3">
    <source>
        <dbReference type="ARBA" id="ARBA00022691"/>
    </source>
</evidence>
<dbReference type="EMBL" id="MAYW01000103">
    <property type="protein sequence ID" value="ODS31653.1"/>
    <property type="molecule type" value="Genomic_DNA"/>
</dbReference>
<dbReference type="PANTHER" id="PTHR11228">
    <property type="entry name" value="RADICAL SAM DOMAIN PROTEIN"/>
    <property type="match status" value="1"/>
</dbReference>
<dbReference type="PIRSF" id="PIRSF037420">
    <property type="entry name" value="PQQ_syn_pqqE"/>
    <property type="match status" value="1"/>
</dbReference>
<name>A0A1E3X7P8_9BACT</name>
<dbReference type="GO" id="GO:0006783">
    <property type="term" value="P:heme biosynthetic process"/>
    <property type="evidence" value="ECO:0007669"/>
    <property type="project" value="TreeGrafter"/>
</dbReference>
<reference evidence="8 9" key="1">
    <citation type="submission" date="2016-07" db="EMBL/GenBank/DDBJ databases">
        <title>Draft genome of Scalindua rubra, obtained from a brine-seawater interface in the Red Sea, sheds light on salt adaptation in anammox bacteria.</title>
        <authorList>
            <person name="Speth D.R."/>
            <person name="Lagkouvardos I."/>
            <person name="Wang Y."/>
            <person name="Qian P.-Y."/>
            <person name="Dutilh B.E."/>
            <person name="Jetten M.S."/>
        </authorList>
    </citation>
    <scope>NUCLEOTIDE SEQUENCE [LARGE SCALE GENOMIC DNA]</scope>
    <source>
        <strain evidence="8">BSI-1</strain>
    </source>
</reference>
<keyword evidence="6" id="KW-0411">Iron-sulfur</keyword>
<dbReference type="InterPro" id="IPR006638">
    <property type="entry name" value="Elp3/MiaA/NifB-like_rSAM"/>
</dbReference>
<keyword evidence="4" id="KW-0479">Metal-binding</keyword>
<dbReference type="InterPro" id="IPR050377">
    <property type="entry name" value="Radical_SAM_PqqE_MftC-like"/>
</dbReference>
<sequence length="387" mass="43708">MIEVSRLLVSEKLENKDLRHRRREGSAPVVVWCTTRRCNLNCLHCYSGGNTASDGELSTNEAKRMFDELADCGSPFVILSGGEPFLRADVFELGRYAKEICLPVIVSSNGTVVTRETAAKAADAGFGYVGVSLDGLAETNNSFRGSGDAYNNALQGMRNLRDVGIKTGLRFTITRLNSHELPRIMELLVKEGFHRLCVYHLEYAGRGQEVMNNDLSPDERRKAVENLFRKTVEINRHNHDLEVLTVGNYADAAYIYMKVLKEDPQKARAAYEHFLRNGGEGCGEKLAYIDELGNVYASQHLRTELGNIRERSLKDIWSSDNEFLWKLRHRERLFRGRCAECRFLEICRGGSRARALAVYDDFGAPDPSCYLTEEEITEPVLEEAQHD</sequence>
<dbReference type="InterPro" id="IPR058240">
    <property type="entry name" value="rSAM_sf"/>
</dbReference>
<evidence type="ECO:0000256" key="5">
    <source>
        <dbReference type="ARBA" id="ARBA00023004"/>
    </source>
</evidence>